<dbReference type="RefSeq" id="WP_263713517.1">
    <property type="nucleotide sequence ID" value="NZ_JAOWKX010000009.1"/>
</dbReference>
<accession>A0ABT3ADA2</accession>
<evidence type="ECO:0000313" key="6">
    <source>
        <dbReference type="EMBL" id="MCV2886231.1"/>
    </source>
</evidence>
<dbReference type="SMART" id="SM00267">
    <property type="entry name" value="GGDEF"/>
    <property type="match status" value="1"/>
</dbReference>
<feature type="domain" description="Response regulatory" evidence="4">
    <location>
        <begin position="127"/>
        <end position="244"/>
    </location>
</feature>
<dbReference type="PANTHER" id="PTHR45138">
    <property type="entry name" value="REGULATORY COMPONENTS OF SENSORY TRANSDUCTION SYSTEM"/>
    <property type="match status" value="1"/>
</dbReference>
<dbReference type="SUPFAM" id="SSF52172">
    <property type="entry name" value="CheY-like"/>
    <property type="match status" value="2"/>
</dbReference>
<keyword evidence="6" id="KW-0548">Nucleotidyltransferase</keyword>
<dbReference type="InterPro" id="IPR001789">
    <property type="entry name" value="Sig_transdc_resp-reg_receiver"/>
</dbReference>
<dbReference type="NCBIfam" id="TIGR00254">
    <property type="entry name" value="GGDEF"/>
    <property type="match status" value="1"/>
</dbReference>
<keyword evidence="6" id="KW-0808">Transferase</keyword>
<evidence type="ECO:0000256" key="1">
    <source>
        <dbReference type="ARBA" id="ARBA00012528"/>
    </source>
</evidence>
<keyword evidence="7" id="KW-1185">Reference proteome</keyword>
<dbReference type="Pfam" id="PF00990">
    <property type="entry name" value="GGDEF"/>
    <property type="match status" value="1"/>
</dbReference>
<dbReference type="InterPro" id="IPR029787">
    <property type="entry name" value="Nucleotide_cyclase"/>
</dbReference>
<comment type="caution">
    <text evidence="3">Lacks conserved residue(s) required for the propagation of feature annotation.</text>
</comment>
<dbReference type="Proteomes" id="UP001652504">
    <property type="component" value="Unassembled WGS sequence"/>
</dbReference>
<dbReference type="SMART" id="SM00448">
    <property type="entry name" value="REC"/>
    <property type="match status" value="2"/>
</dbReference>
<comment type="catalytic activity">
    <reaction evidence="2">
        <text>2 GTP = 3',3'-c-di-GMP + 2 diphosphate</text>
        <dbReference type="Rhea" id="RHEA:24898"/>
        <dbReference type="ChEBI" id="CHEBI:33019"/>
        <dbReference type="ChEBI" id="CHEBI:37565"/>
        <dbReference type="ChEBI" id="CHEBI:58805"/>
        <dbReference type="EC" id="2.7.7.65"/>
    </reaction>
</comment>
<dbReference type="PROSITE" id="PS50887">
    <property type="entry name" value="GGDEF"/>
    <property type="match status" value="1"/>
</dbReference>
<dbReference type="CDD" id="cd01949">
    <property type="entry name" value="GGDEF"/>
    <property type="match status" value="1"/>
</dbReference>
<dbReference type="PROSITE" id="PS50110">
    <property type="entry name" value="RESPONSE_REGULATORY"/>
    <property type="match status" value="1"/>
</dbReference>
<dbReference type="Gene3D" id="3.40.50.2300">
    <property type="match status" value="2"/>
</dbReference>
<feature type="domain" description="GGDEF" evidence="5">
    <location>
        <begin position="284"/>
        <end position="414"/>
    </location>
</feature>
<evidence type="ECO:0000259" key="5">
    <source>
        <dbReference type="PROSITE" id="PS50887"/>
    </source>
</evidence>
<dbReference type="PANTHER" id="PTHR45138:SF9">
    <property type="entry name" value="DIGUANYLATE CYCLASE DGCM-RELATED"/>
    <property type="match status" value="1"/>
</dbReference>
<evidence type="ECO:0000259" key="4">
    <source>
        <dbReference type="PROSITE" id="PS50110"/>
    </source>
</evidence>
<name>A0ABT3ADA2_9ALTE</name>
<evidence type="ECO:0000313" key="7">
    <source>
        <dbReference type="Proteomes" id="UP001652504"/>
    </source>
</evidence>
<protein>
    <recommendedName>
        <fullName evidence="1">diguanylate cyclase</fullName>
        <ecNumber evidence="1">2.7.7.65</ecNumber>
    </recommendedName>
</protein>
<dbReference type="Gene3D" id="3.30.70.270">
    <property type="match status" value="1"/>
</dbReference>
<evidence type="ECO:0000256" key="3">
    <source>
        <dbReference type="PROSITE-ProRule" id="PRU00169"/>
    </source>
</evidence>
<gene>
    <name evidence="6" type="ORF">OE749_16175</name>
</gene>
<evidence type="ECO:0000256" key="2">
    <source>
        <dbReference type="ARBA" id="ARBA00034247"/>
    </source>
</evidence>
<dbReference type="InterPro" id="IPR050469">
    <property type="entry name" value="Diguanylate_Cyclase"/>
</dbReference>
<dbReference type="InterPro" id="IPR000160">
    <property type="entry name" value="GGDEF_dom"/>
</dbReference>
<dbReference type="EMBL" id="JAOWKX010000009">
    <property type="protein sequence ID" value="MCV2886231.1"/>
    <property type="molecule type" value="Genomic_DNA"/>
</dbReference>
<organism evidence="6 7">
    <name type="scientific">Fluctibacter corallii</name>
    <dbReference type="NCBI Taxonomy" id="2984329"/>
    <lineage>
        <taxon>Bacteria</taxon>
        <taxon>Pseudomonadati</taxon>
        <taxon>Pseudomonadota</taxon>
        <taxon>Gammaproteobacteria</taxon>
        <taxon>Alteromonadales</taxon>
        <taxon>Alteromonadaceae</taxon>
        <taxon>Fluctibacter</taxon>
    </lineage>
</organism>
<dbReference type="EC" id="2.7.7.65" evidence="1"/>
<dbReference type="InterPro" id="IPR043128">
    <property type="entry name" value="Rev_trsase/Diguanyl_cyclase"/>
</dbReference>
<reference evidence="6 7" key="1">
    <citation type="submission" date="2022-10" db="EMBL/GenBank/DDBJ databases">
        <title>Aestuariibacter sp. AA17 isolated from Montipora capitata coral fragment.</title>
        <authorList>
            <person name="Emsley S.A."/>
            <person name="Pfannmuller K.M."/>
            <person name="Loughran R.M."/>
            <person name="Shlafstein M."/>
            <person name="Papke E."/>
            <person name="Saw J.H."/>
            <person name="Ushijima B."/>
            <person name="Videau P."/>
        </authorList>
    </citation>
    <scope>NUCLEOTIDE SEQUENCE [LARGE SCALE GENOMIC DNA]</scope>
    <source>
        <strain evidence="6 7">AA17</strain>
    </source>
</reference>
<sequence length="427" mass="48261">MKHKVLLIEDSHHDMRLLKRVIGKANLEVVSADSLTRAKIVFADSEPEQFLCAVVEYTLPDAPRGEAIDFALSAYLPVIAITSGFDEDIRDNILQRDVVDYVPKENAQMYEYMSRLLFRLEKNKNIGVLITHPKRAVRASILSILRRHNFQIFESTSASDAESLVQTLPQVKLLLVSDQLKEGAGIDLVASLRKVYSKEELAIVGLIENPQEHAPARFIKGGANDYLTFPYAQEAFLCRVMLNVEYIEHIDTIKQVANTDYLTGLPNRRHFFDKVNAELKRDTKHHCLALIDLDHFKDINDTLGHDAGDEVLKAVGSTLKQRFPQDIIARFGGEEFCVFMADTSLEDAEAALSDFKQQCKETPIQYAGTSLRYTMSVGLTRHFRDNIESMLKIADIHLYHAKETGRDKVVSDLDHHPDIDAIHSLST</sequence>
<dbReference type="GO" id="GO:0052621">
    <property type="term" value="F:diguanylate cyclase activity"/>
    <property type="evidence" value="ECO:0007669"/>
    <property type="project" value="UniProtKB-EC"/>
</dbReference>
<proteinExistence type="predicted"/>
<dbReference type="SUPFAM" id="SSF55073">
    <property type="entry name" value="Nucleotide cyclase"/>
    <property type="match status" value="1"/>
</dbReference>
<comment type="caution">
    <text evidence="6">The sequence shown here is derived from an EMBL/GenBank/DDBJ whole genome shotgun (WGS) entry which is preliminary data.</text>
</comment>
<dbReference type="InterPro" id="IPR011006">
    <property type="entry name" value="CheY-like_superfamily"/>
</dbReference>